<feature type="transmembrane region" description="Helical" evidence="1">
    <location>
        <begin position="62"/>
        <end position="81"/>
    </location>
</feature>
<organism evidence="4 5">
    <name type="scientific">Marichromatium gracile</name>
    <name type="common">Chromatium gracile</name>
    <dbReference type="NCBI Taxonomy" id="1048"/>
    <lineage>
        <taxon>Bacteria</taxon>
        <taxon>Pseudomonadati</taxon>
        <taxon>Pseudomonadota</taxon>
        <taxon>Gammaproteobacteria</taxon>
        <taxon>Chromatiales</taxon>
        <taxon>Chromatiaceae</taxon>
        <taxon>Marichromatium</taxon>
    </lineage>
</organism>
<evidence type="ECO:0000259" key="3">
    <source>
        <dbReference type="Pfam" id="PF00892"/>
    </source>
</evidence>
<feature type="transmembrane region" description="Helical" evidence="1">
    <location>
        <begin position="219"/>
        <end position="239"/>
    </location>
</feature>
<dbReference type="PANTHER" id="PTHR22911:SF137">
    <property type="entry name" value="SOLUTE CARRIER FAMILY 35 MEMBER G2-RELATED"/>
    <property type="match status" value="1"/>
</dbReference>
<dbReference type="Proteomes" id="UP000295247">
    <property type="component" value="Unassembled WGS sequence"/>
</dbReference>
<proteinExistence type="predicted"/>
<name>A0A4R4ADP3_MARGR</name>
<feature type="chain" id="PRO_5020713414" evidence="2">
    <location>
        <begin position="20"/>
        <end position="292"/>
    </location>
</feature>
<dbReference type="Gene3D" id="1.10.3730.20">
    <property type="match status" value="1"/>
</dbReference>
<feature type="transmembrane region" description="Helical" evidence="1">
    <location>
        <begin position="188"/>
        <end position="207"/>
    </location>
</feature>
<evidence type="ECO:0000256" key="1">
    <source>
        <dbReference type="SAM" id="Phobius"/>
    </source>
</evidence>
<evidence type="ECO:0000313" key="4">
    <source>
        <dbReference type="EMBL" id="TCW37095.1"/>
    </source>
</evidence>
<dbReference type="PANTHER" id="PTHR22911">
    <property type="entry name" value="ACYL-MALONYL CONDENSING ENZYME-RELATED"/>
    <property type="match status" value="1"/>
</dbReference>
<feature type="signal peptide" evidence="2">
    <location>
        <begin position="1"/>
        <end position="19"/>
    </location>
</feature>
<dbReference type="InterPro" id="IPR000620">
    <property type="entry name" value="EamA_dom"/>
</dbReference>
<feature type="transmembrane region" description="Helical" evidence="1">
    <location>
        <begin position="117"/>
        <end position="137"/>
    </location>
</feature>
<accession>A0A4R4ADP3</accession>
<sequence length="292" mass="31067">MDWVSLSLLCALALASADAATKAWLGALSAAELALVRLTLSGVLLAPLLADLPPLATLAPAFWGWLAALVPLEIAAMLLYMRAIRDHPLSLTLPYLAFTPVFVLLVAWLLLDETVSARGAFGVVLVVAGAWLLNVGHARARDWRSWLRPLGAILEQRGARLMLAVAAIYALTATLGKGAMQYLPPAQFGAFYFALLGVVALLVLALPRPRRLLALARHPWAVLAVAALSAVMVYTHFLAIAATEVAYMIALKRTSLLFGMLYGALCFGERGLRARLPAGVLMLAGAALVLQG</sequence>
<dbReference type="AlphaFoldDB" id="A0A4R4ADP3"/>
<feature type="transmembrane region" description="Helical" evidence="1">
    <location>
        <begin position="93"/>
        <end position="111"/>
    </location>
</feature>
<keyword evidence="2" id="KW-0732">Signal</keyword>
<dbReference type="GO" id="GO:0016020">
    <property type="term" value="C:membrane"/>
    <property type="evidence" value="ECO:0007669"/>
    <property type="project" value="InterPro"/>
</dbReference>
<evidence type="ECO:0000256" key="2">
    <source>
        <dbReference type="SAM" id="SignalP"/>
    </source>
</evidence>
<dbReference type="RefSeq" id="WP_123139350.1">
    <property type="nucleotide sequence ID" value="NZ_NRRH01000017.1"/>
</dbReference>
<feature type="transmembrane region" description="Helical" evidence="1">
    <location>
        <begin position="245"/>
        <end position="265"/>
    </location>
</feature>
<gene>
    <name evidence="4" type="ORF">EDC29_103293</name>
</gene>
<dbReference type="SUPFAM" id="SSF103481">
    <property type="entry name" value="Multidrug resistance efflux transporter EmrE"/>
    <property type="match status" value="2"/>
</dbReference>
<keyword evidence="1" id="KW-0472">Membrane</keyword>
<evidence type="ECO:0000313" key="5">
    <source>
        <dbReference type="Proteomes" id="UP000295247"/>
    </source>
</evidence>
<dbReference type="EMBL" id="SMDC01000003">
    <property type="protein sequence ID" value="TCW37095.1"/>
    <property type="molecule type" value="Genomic_DNA"/>
</dbReference>
<feature type="domain" description="EamA" evidence="3">
    <location>
        <begin position="158"/>
        <end position="290"/>
    </location>
</feature>
<feature type="domain" description="EamA" evidence="3">
    <location>
        <begin position="3"/>
        <end position="134"/>
    </location>
</feature>
<dbReference type="InterPro" id="IPR037185">
    <property type="entry name" value="EmrE-like"/>
</dbReference>
<keyword evidence="1" id="KW-0812">Transmembrane</keyword>
<comment type="caution">
    <text evidence="4">The sequence shown here is derived from an EMBL/GenBank/DDBJ whole genome shotgun (WGS) entry which is preliminary data.</text>
</comment>
<protein>
    <submittedName>
        <fullName evidence="4">EamA-like transporter family protein</fullName>
    </submittedName>
</protein>
<reference evidence="4 5" key="1">
    <citation type="submission" date="2019-03" db="EMBL/GenBank/DDBJ databases">
        <title>Genomic Encyclopedia of Type Strains, Phase IV (KMG-IV): sequencing the most valuable type-strain genomes for metagenomic binning, comparative biology and taxonomic classification.</title>
        <authorList>
            <person name="Goeker M."/>
        </authorList>
    </citation>
    <scope>NUCLEOTIDE SEQUENCE [LARGE SCALE GENOMIC DNA]</scope>
    <source>
        <strain evidence="4 5">DSM 203</strain>
    </source>
</reference>
<keyword evidence="1" id="KW-1133">Transmembrane helix</keyword>
<feature type="transmembrane region" description="Helical" evidence="1">
    <location>
        <begin position="158"/>
        <end position="176"/>
    </location>
</feature>
<dbReference type="Pfam" id="PF00892">
    <property type="entry name" value="EamA"/>
    <property type="match status" value="2"/>
</dbReference>